<dbReference type="PANTHER" id="PTHR43630">
    <property type="entry name" value="POLY-BETA-1,6-N-ACETYL-D-GLUCOSAMINE SYNTHASE"/>
    <property type="match status" value="1"/>
</dbReference>
<sequence>MSVTNDRRLPLSCFIIAVNEADRIGPVIESVVGWVDEVVVVDSGSTDGTQDLAANLGARVIHHDWPGFGPQKRYGEDQCRNDWVLNLDADEVMSEALIREIKALFEDGPPPHPFYRFRLRLVYPGDTRPRLWADYHNYVRLYDRRFGRFADSLVHDTVQTGDVKPIQLRGDAWHYSYRSFGFLVEKLNSYSDLQAKSIKKQSRLALTLRLPFEFPLAFVKYYIFRRHITGGRKGFAFAMINSFFRFLRIVKLLDAMDAARK</sequence>
<dbReference type="PANTHER" id="PTHR43630:SF2">
    <property type="entry name" value="GLYCOSYLTRANSFERASE"/>
    <property type="match status" value="1"/>
</dbReference>
<evidence type="ECO:0000313" key="3">
    <source>
        <dbReference type="EMBL" id="MCT8973244.1"/>
    </source>
</evidence>
<dbReference type="InterPro" id="IPR001173">
    <property type="entry name" value="Glyco_trans_2-like"/>
</dbReference>
<evidence type="ECO:0000259" key="2">
    <source>
        <dbReference type="Pfam" id="PF00535"/>
    </source>
</evidence>
<accession>A0AAW5R2A6</accession>
<gene>
    <name evidence="3" type="ORF">MUB46_15375</name>
</gene>
<dbReference type="RefSeq" id="WP_261616822.1">
    <property type="nucleotide sequence ID" value="NZ_JALIDZ010000006.1"/>
</dbReference>
<comment type="similarity">
    <text evidence="1">Belongs to the glycosyltransferase 2 family. WaaE/KdtX subfamily.</text>
</comment>
<proteinExistence type="inferred from homology"/>
<name>A0AAW5R2A6_9HYPH</name>
<dbReference type="EMBL" id="JALIDZ010000006">
    <property type="protein sequence ID" value="MCT8973244.1"/>
    <property type="molecule type" value="Genomic_DNA"/>
</dbReference>
<evidence type="ECO:0000256" key="1">
    <source>
        <dbReference type="ARBA" id="ARBA00038494"/>
    </source>
</evidence>
<feature type="domain" description="Glycosyltransferase 2-like" evidence="2">
    <location>
        <begin position="12"/>
        <end position="110"/>
    </location>
</feature>
<organism evidence="3 4">
    <name type="scientific">Microbaculum marinisediminis</name>
    <dbReference type="NCBI Taxonomy" id="2931392"/>
    <lineage>
        <taxon>Bacteria</taxon>
        <taxon>Pseudomonadati</taxon>
        <taxon>Pseudomonadota</taxon>
        <taxon>Alphaproteobacteria</taxon>
        <taxon>Hyphomicrobiales</taxon>
        <taxon>Tepidamorphaceae</taxon>
        <taxon>Microbaculum</taxon>
    </lineage>
</organism>
<dbReference type="InterPro" id="IPR029044">
    <property type="entry name" value="Nucleotide-diphossugar_trans"/>
</dbReference>
<protein>
    <submittedName>
        <fullName evidence="3">Glycosyltransferase family 2 protein</fullName>
    </submittedName>
</protein>
<evidence type="ECO:0000313" key="4">
    <source>
        <dbReference type="Proteomes" id="UP001320898"/>
    </source>
</evidence>
<dbReference type="Gene3D" id="3.90.550.10">
    <property type="entry name" value="Spore Coat Polysaccharide Biosynthesis Protein SpsA, Chain A"/>
    <property type="match status" value="1"/>
</dbReference>
<comment type="caution">
    <text evidence="3">The sequence shown here is derived from an EMBL/GenBank/DDBJ whole genome shotgun (WGS) entry which is preliminary data.</text>
</comment>
<dbReference type="Proteomes" id="UP001320898">
    <property type="component" value="Unassembled WGS sequence"/>
</dbReference>
<dbReference type="Pfam" id="PF00535">
    <property type="entry name" value="Glycos_transf_2"/>
    <property type="match status" value="1"/>
</dbReference>
<dbReference type="CDD" id="cd02511">
    <property type="entry name" value="Beta4Glucosyltransferase"/>
    <property type="match status" value="1"/>
</dbReference>
<dbReference type="AlphaFoldDB" id="A0AAW5R2A6"/>
<dbReference type="SUPFAM" id="SSF53448">
    <property type="entry name" value="Nucleotide-diphospho-sugar transferases"/>
    <property type="match status" value="1"/>
</dbReference>
<reference evidence="3 4" key="1">
    <citation type="submission" date="2022-04" db="EMBL/GenBank/DDBJ databases">
        <authorList>
            <person name="Ye Y.-Q."/>
            <person name="Du Z.-J."/>
        </authorList>
    </citation>
    <scope>NUCLEOTIDE SEQUENCE [LARGE SCALE GENOMIC DNA]</scope>
    <source>
        <strain evidence="3 4">A6E488</strain>
    </source>
</reference>
<keyword evidence="4" id="KW-1185">Reference proteome</keyword>